<organism evidence="7 8">
    <name type="scientific">Aspergillus nanangensis</name>
    <dbReference type="NCBI Taxonomy" id="2582783"/>
    <lineage>
        <taxon>Eukaryota</taxon>
        <taxon>Fungi</taxon>
        <taxon>Dikarya</taxon>
        <taxon>Ascomycota</taxon>
        <taxon>Pezizomycotina</taxon>
        <taxon>Eurotiomycetes</taxon>
        <taxon>Eurotiomycetidae</taxon>
        <taxon>Eurotiales</taxon>
        <taxon>Aspergillaceae</taxon>
        <taxon>Aspergillus</taxon>
        <taxon>Aspergillus subgen. Circumdati</taxon>
    </lineage>
</organism>
<dbReference type="SMART" id="SM00906">
    <property type="entry name" value="Fungal_trans"/>
    <property type="match status" value="1"/>
</dbReference>
<keyword evidence="4" id="KW-0539">Nucleus</keyword>
<evidence type="ECO:0000259" key="6">
    <source>
        <dbReference type="SMART" id="SM00906"/>
    </source>
</evidence>
<reference evidence="7" key="2">
    <citation type="submission" date="2020-02" db="EMBL/GenBank/DDBJ databases">
        <authorList>
            <person name="Gilchrist C.L.M."/>
            <person name="Chooi Y.-H."/>
        </authorList>
    </citation>
    <scope>NUCLEOTIDE SEQUENCE</scope>
    <source>
        <strain evidence="7">MST-FP2251</strain>
    </source>
</reference>
<proteinExistence type="predicted"/>
<feature type="region of interest" description="Disordered" evidence="5">
    <location>
        <begin position="1"/>
        <end position="48"/>
    </location>
</feature>
<dbReference type="GO" id="GO:0005634">
    <property type="term" value="C:nucleus"/>
    <property type="evidence" value="ECO:0007669"/>
    <property type="project" value="UniProtKB-SubCell"/>
</dbReference>
<keyword evidence="3" id="KW-0804">Transcription</keyword>
<dbReference type="PANTHER" id="PTHR31001">
    <property type="entry name" value="UNCHARACTERIZED TRANSCRIPTIONAL REGULATORY PROTEIN"/>
    <property type="match status" value="1"/>
</dbReference>
<comment type="caution">
    <text evidence="7">The sequence shown here is derived from an EMBL/GenBank/DDBJ whole genome shotgun (WGS) entry which is preliminary data.</text>
</comment>
<accession>A0AAD4CUP0</accession>
<dbReference type="AlphaFoldDB" id="A0AAD4CUP0"/>
<evidence type="ECO:0000256" key="3">
    <source>
        <dbReference type="ARBA" id="ARBA00023163"/>
    </source>
</evidence>
<reference evidence="7" key="1">
    <citation type="journal article" date="2019" name="Beilstein J. Org. Chem.">
        <title>Nanangenines: drimane sesquiterpenoids as the dominant metabolite cohort of a novel Australian fungus, Aspergillus nanangensis.</title>
        <authorList>
            <person name="Lacey H.J."/>
            <person name="Gilchrist C.L.M."/>
            <person name="Crombie A."/>
            <person name="Kalaitzis J.A."/>
            <person name="Vuong D."/>
            <person name="Rutledge P.J."/>
            <person name="Turner P."/>
            <person name="Pitt J.I."/>
            <person name="Lacey E."/>
            <person name="Chooi Y.H."/>
            <person name="Piggott A.M."/>
        </authorList>
    </citation>
    <scope>NUCLEOTIDE SEQUENCE</scope>
    <source>
        <strain evidence="7">MST-FP2251</strain>
    </source>
</reference>
<dbReference type="GO" id="GO:0003677">
    <property type="term" value="F:DNA binding"/>
    <property type="evidence" value="ECO:0007669"/>
    <property type="project" value="InterPro"/>
</dbReference>
<sequence length="640" mass="71552">MTQQGLDFESILDGEDSIRGLNDDASSLKTSPEGGIQNDHPLEENNEGSSKWSAYYQEYQTTDAMLHGSSDEESDRPTIHQAFDTMFSDTVGFPFIAGGSPVNITGSHPSTIQIIQLWQIYIDNINPLLRISHAPTLQGQIIEAGADLSKVSKEFEALMFGIYIISIDSMVEEEVSRIFGEGKHVLTTKYRQATEQSLINAGFMRSSDLKVLQGYLLYLIAIFRYIDPRSMFCLIGIAVRIATRLGLHRDGAQFAFSPLETELRRRLWWQIVALDKRIAEITGSPITALSSSGTDCRLPLNVNDMDLHVSAKEPPPPLVGATEMSFCLTRIEITLAASPTGIRPNPSIINTPESKYSSHTPHNIPANTKTPSTSYNLDTYTAYMESTYLNHCDPKIPIQLFTLMMTRISLCKLRAFNFICRDKSSTMDSNPDDRDAAFLDAIQMLEYDNVIYSTANLRRFLWYTKMQMPIPGYIFLANELCHRVMDESCERAWKAIFENHERRGLVWNLQSQMHMALGHMLLKAWGSREQAELQRGKALETPRLVALLRQRVSQKSAKQKSGSHLDPAGSGAGTGASSGGRETKTIRQVAGVCDENPMLDPTKEVDEIYASSLVDYDQLDWSNLMHAGSLWGGFDGNFNV</sequence>
<dbReference type="GO" id="GO:0006351">
    <property type="term" value="P:DNA-templated transcription"/>
    <property type="evidence" value="ECO:0007669"/>
    <property type="project" value="InterPro"/>
</dbReference>
<gene>
    <name evidence="7" type="ORF">FE257_000381</name>
</gene>
<feature type="region of interest" description="Disordered" evidence="5">
    <location>
        <begin position="555"/>
        <end position="583"/>
    </location>
</feature>
<dbReference type="GO" id="GO:0008270">
    <property type="term" value="F:zinc ion binding"/>
    <property type="evidence" value="ECO:0007669"/>
    <property type="project" value="InterPro"/>
</dbReference>
<dbReference type="CDD" id="cd12148">
    <property type="entry name" value="fungal_TF_MHR"/>
    <property type="match status" value="1"/>
</dbReference>
<evidence type="ECO:0000256" key="1">
    <source>
        <dbReference type="ARBA" id="ARBA00004123"/>
    </source>
</evidence>
<evidence type="ECO:0000313" key="7">
    <source>
        <dbReference type="EMBL" id="KAF9892792.1"/>
    </source>
</evidence>
<evidence type="ECO:0000256" key="2">
    <source>
        <dbReference type="ARBA" id="ARBA00023015"/>
    </source>
</evidence>
<evidence type="ECO:0000256" key="5">
    <source>
        <dbReference type="SAM" id="MobiDB-lite"/>
    </source>
</evidence>
<name>A0AAD4CUP0_ASPNN</name>
<dbReference type="Proteomes" id="UP001194746">
    <property type="component" value="Unassembled WGS sequence"/>
</dbReference>
<keyword evidence="8" id="KW-1185">Reference proteome</keyword>
<dbReference type="EMBL" id="VCAU01000010">
    <property type="protein sequence ID" value="KAF9892792.1"/>
    <property type="molecule type" value="Genomic_DNA"/>
</dbReference>
<dbReference type="Pfam" id="PF04082">
    <property type="entry name" value="Fungal_trans"/>
    <property type="match status" value="1"/>
</dbReference>
<keyword evidence="2" id="KW-0805">Transcription regulation</keyword>
<evidence type="ECO:0000313" key="8">
    <source>
        <dbReference type="Proteomes" id="UP001194746"/>
    </source>
</evidence>
<comment type="subcellular location">
    <subcellularLocation>
        <location evidence="1">Nucleus</location>
    </subcellularLocation>
</comment>
<feature type="domain" description="Xylanolytic transcriptional activator regulatory" evidence="6">
    <location>
        <begin position="231"/>
        <end position="305"/>
    </location>
</feature>
<evidence type="ECO:0000256" key="4">
    <source>
        <dbReference type="ARBA" id="ARBA00023242"/>
    </source>
</evidence>
<dbReference type="InterPro" id="IPR050613">
    <property type="entry name" value="Sec_Metabolite_Reg"/>
</dbReference>
<dbReference type="InterPro" id="IPR007219">
    <property type="entry name" value="XnlR_reg_dom"/>
</dbReference>
<protein>
    <recommendedName>
        <fullName evidence="6">Xylanolytic transcriptional activator regulatory domain-containing protein</fullName>
    </recommendedName>
</protein>
<dbReference type="PANTHER" id="PTHR31001:SF45">
    <property type="entry name" value="ZN(II)2CYS6 TRANSCRIPTION FACTOR (EUROFUNG)"/>
    <property type="match status" value="1"/>
</dbReference>